<sequence length="355" mass="37894">MTAARLLARTVRGIESVVAEEIRRRGLGRVERLGHREVWFRSADPGPEVLGLDCADDVFLVAAAVSGIGRDRSALRLLAEAAGNVPVEPLLALRQRCGGRPRWSTVDVSASFLGRRNYSRYDVEDAVGGPLAAAVGLPYHGRRGGVAPPPGGLSWRVTVADDRALVALRIAERPLHRRQYRQQTRAGSLHPPLAAAMVRLAQPHQGARLLDPCCGVGTIPVEAARTDPTLSIVGSDRDPASVTGAVANGAGTTVSWAVADAGRLPVATGSVDVVVSNPPWGQQVPPSGVLAQRPERFWRELRRVLRPGGRAVLLLPDANTWLPQAADAGMKLVDRRPVSLFGSHPEIVALEVAER</sequence>
<gene>
    <name evidence="2" type="ORF">SAMN05444320_105534</name>
</gene>
<dbReference type="OrthoDB" id="9795864at2"/>
<evidence type="ECO:0000313" key="2">
    <source>
        <dbReference type="EMBL" id="SHF93409.1"/>
    </source>
</evidence>
<dbReference type="PRINTS" id="PR00507">
    <property type="entry name" value="N12N6MTFRASE"/>
</dbReference>
<dbReference type="GO" id="GO:0003676">
    <property type="term" value="F:nucleic acid binding"/>
    <property type="evidence" value="ECO:0007669"/>
    <property type="project" value="InterPro"/>
</dbReference>
<evidence type="ECO:0000313" key="3">
    <source>
        <dbReference type="Proteomes" id="UP000184501"/>
    </source>
</evidence>
<dbReference type="SUPFAM" id="SSF53335">
    <property type="entry name" value="S-adenosyl-L-methionine-dependent methyltransferases"/>
    <property type="match status" value="1"/>
</dbReference>
<proteinExistence type="predicted"/>
<dbReference type="AlphaFoldDB" id="A0A1M5FPQ8"/>
<dbReference type="PROSITE" id="PS00092">
    <property type="entry name" value="N6_MTASE"/>
    <property type="match status" value="1"/>
</dbReference>
<keyword evidence="3" id="KW-1185">Reference proteome</keyword>
<dbReference type="CDD" id="cd02440">
    <property type="entry name" value="AdoMet_MTases"/>
    <property type="match status" value="1"/>
</dbReference>
<accession>A0A1M5FPQ8</accession>
<dbReference type="Proteomes" id="UP000184501">
    <property type="component" value="Unassembled WGS sequence"/>
</dbReference>
<keyword evidence="2" id="KW-0808">Transferase</keyword>
<evidence type="ECO:0000259" key="1">
    <source>
        <dbReference type="Pfam" id="PF01170"/>
    </source>
</evidence>
<dbReference type="EMBL" id="FQVN01000005">
    <property type="protein sequence ID" value="SHF93409.1"/>
    <property type="molecule type" value="Genomic_DNA"/>
</dbReference>
<dbReference type="GO" id="GO:0030488">
    <property type="term" value="P:tRNA methylation"/>
    <property type="evidence" value="ECO:0007669"/>
    <property type="project" value="TreeGrafter"/>
</dbReference>
<dbReference type="InterPro" id="IPR029063">
    <property type="entry name" value="SAM-dependent_MTases_sf"/>
</dbReference>
<reference evidence="2 3" key="1">
    <citation type="submission" date="2016-11" db="EMBL/GenBank/DDBJ databases">
        <authorList>
            <person name="Jaros S."/>
            <person name="Januszkiewicz K."/>
            <person name="Wedrychowicz H."/>
        </authorList>
    </citation>
    <scope>NUCLEOTIDE SEQUENCE [LARGE SCALE GENOMIC DNA]</scope>
    <source>
        <strain evidence="2 3">DSM 44523</strain>
    </source>
</reference>
<dbReference type="PANTHER" id="PTHR14911">
    <property type="entry name" value="THUMP DOMAIN-CONTAINING"/>
    <property type="match status" value="1"/>
</dbReference>
<dbReference type="Pfam" id="PF01170">
    <property type="entry name" value="UPF0020"/>
    <property type="match status" value="1"/>
</dbReference>
<feature type="domain" description="Ribosomal RNA large subunit methyltransferase K/L-like methyltransferase" evidence="1">
    <location>
        <begin position="178"/>
        <end position="322"/>
    </location>
</feature>
<organism evidence="2 3">
    <name type="scientific">Streptoalloteichus hindustanus</name>
    <dbReference type="NCBI Taxonomy" id="2017"/>
    <lineage>
        <taxon>Bacteria</taxon>
        <taxon>Bacillati</taxon>
        <taxon>Actinomycetota</taxon>
        <taxon>Actinomycetes</taxon>
        <taxon>Pseudonocardiales</taxon>
        <taxon>Pseudonocardiaceae</taxon>
        <taxon>Streptoalloteichus</taxon>
    </lineage>
</organism>
<dbReference type="STRING" id="2017.SAMN05444320_105534"/>
<dbReference type="RefSeq" id="WP_073484811.1">
    <property type="nucleotide sequence ID" value="NZ_FQVN01000005.1"/>
</dbReference>
<dbReference type="InterPro" id="IPR000241">
    <property type="entry name" value="RlmKL-like_Mtase"/>
</dbReference>
<dbReference type="InterPro" id="IPR002052">
    <property type="entry name" value="DNA_methylase_N6_adenine_CS"/>
</dbReference>
<name>A0A1M5FPQ8_STRHI</name>
<dbReference type="GO" id="GO:0016423">
    <property type="term" value="F:tRNA (guanine) methyltransferase activity"/>
    <property type="evidence" value="ECO:0007669"/>
    <property type="project" value="TreeGrafter"/>
</dbReference>
<keyword evidence="2" id="KW-0489">Methyltransferase</keyword>
<dbReference type="PANTHER" id="PTHR14911:SF13">
    <property type="entry name" value="TRNA (GUANINE(6)-N2)-METHYLTRANSFERASE THUMP3"/>
    <property type="match status" value="1"/>
</dbReference>
<protein>
    <submittedName>
        <fullName evidence="2">23S rRNA G2445 N2-methylase RlmL</fullName>
    </submittedName>
</protein>
<dbReference type="Gene3D" id="3.40.50.150">
    <property type="entry name" value="Vaccinia Virus protein VP39"/>
    <property type="match status" value="1"/>
</dbReference>